<dbReference type="Proteomes" id="UP000000328">
    <property type="component" value="Chromosome"/>
</dbReference>
<dbReference type="SUPFAM" id="SSF48452">
    <property type="entry name" value="TPR-like"/>
    <property type="match status" value="1"/>
</dbReference>
<dbReference type="AlphaFoldDB" id="A0A0H3D3C5"/>
<dbReference type="Pfam" id="PF12770">
    <property type="entry name" value="CHAT"/>
    <property type="match status" value="1"/>
</dbReference>
<gene>
    <name evidence="2" type="ordered locus">AMED_2922</name>
</gene>
<evidence type="ECO:0000259" key="1">
    <source>
        <dbReference type="Pfam" id="PF12770"/>
    </source>
</evidence>
<dbReference type="eggNOG" id="COG4995">
    <property type="taxonomic scope" value="Bacteria"/>
</dbReference>
<dbReference type="InterPro" id="IPR024983">
    <property type="entry name" value="CHAT_dom"/>
</dbReference>
<dbReference type="HOGENOM" id="CLU_001305_0_1_11"/>
<organism evidence="2 3">
    <name type="scientific">Amycolatopsis mediterranei (strain U-32)</name>
    <dbReference type="NCBI Taxonomy" id="749927"/>
    <lineage>
        <taxon>Bacteria</taxon>
        <taxon>Bacillati</taxon>
        <taxon>Actinomycetota</taxon>
        <taxon>Actinomycetes</taxon>
        <taxon>Pseudonocardiales</taxon>
        <taxon>Pseudonocardiaceae</taxon>
        <taxon>Amycolatopsis</taxon>
    </lineage>
</organism>
<dbReference type="Gene3D" id="1.25.40.10">
    <property type="entry name" value="Tetratricopeptide repeat domain"/>
    <property type="match status" value="2"/>
</dbReference>
<protein>
    <recommendedName>
        <fullName evidence="1">CHAT domain-containing protein</fullName>
    </recommendedName>
</protein>
<name>A0A0H3D3C5_AMYMU</name>
<sequence>MPVTGSSGRKSTSAEALLGALRSRLRRFNAGHVDDVMAPEAAGEARELVRSLSMTWKPAEVFEVAGWLLWSRCMVAPDGPDPEELTLATRLLVHYRHSGGRVPAAIEQLYADSGGDLDTALERLPRYDYERGLALFTCFERTGNQRYLVDATRSMRAARDDFPPSGADRCERLFNLGTVSWHVHRETGDLDAAADAVAALREAAQADKGAIDTPRVLAVLASALASLHRAAGDPAVAAEAIAAGQEAVARTPPDHPAYAQRASDTAELCFQEWRRTRADPGLLGKAVELYRSALRTLADDVPAVRRGDLAFRFAYALRAGLPTAGGTLEPAHLREAADAYRTAADLLPPDDPRLPLSLANLAKTLVDLHRLNRSPEDAAAAVNAARAAVAATPPDDPRLAERQAALSLALQALSGHQESHGALDEAIELQRTAARNTADPVLRAKMHYHLGSDLAQRYARTHDPAGLEEAIAMRHLGLAEAPGDDRGERAVHVAGLGMLLQLHYELTGSAQSADESLGLLREAVATAPPDHPERAMLLSELAAAMSSRLRRDGAPGSLDEAIALRREALHHTAADDPRRGPRLALLADLFLRRYDDRAAHEDLDAAIATVQHALGHRGGAGRDDPVVLEALARVGLRHYQRTGSTDSLRDAVDSGRRLAGMDTAAPGDRVRGAIAWAAAAWEAGRPAEAAEAGAFAVETLAAAGRHELTELDRMRLLARYPAAASDAAAYALRNADPEGALRLLEQGRGILLGEALENGGALADHDEVRELQRCHPGVWQRFLAWNLEQWVHRFAARMDPAEPHVVVPYEMRHAVAQAGGDVLGEIRTLPGFHDFLRPPPVRRLLQAARRGPVVVVNVSAVGSDALLLTADQLSTVPLPGLTPESVAAHVVALQEAIDTAHRGGRPSEAVHGVLSWLWDHVTGPVLDALGPAAAGRPRLWWCPTGLLAFLPLHAAGHHRRGTGDTVPDRVVSSYTPLVRSLLRRGGPGRPVPEELLVVTMPRTPGHPDLPAAVQEEQLLRTLFPKTRGLSGEAATKTAVLTALKSAPWVHLACHAQAAGDGSPLRAHLVLHDGELALRDVSDLRLHGAELAFLAACDTARGSKPLADESLHVAAAFQLAGYRHVVATLWPTTDRAAAALTVRTYDILRTQGDGPAHAVREATLWARQRRPEEPWLWAAHCHFGP</sequence>
<dbReference type="PATRIC" id="fig|749927.5.peg.3018"/>
<dbReference type="EMBL" id="CP002000">
    <property type="protein sequence ID" value="ADJ44716.1"/>
    <property type="molecule type" value="Genomic_DNA"/>
</dbReference>
<proteinExistence type="predicted"/>
<accession>A0A0H3D3C5</accession>
<dbReference type="OrthoDB" id="3206999at2"/>
<reference evidence="2 3" key="1">
    <citation type="journal article" date="2010" name="Cell Res.">
        <title>Complete genome sequence of the rifamycin SV-producing Amycolatopsis mediterranei U32 revealed its genetic characteristics in phylogeny and metabolism.</title>
        <authorList>
            <person name="Zhao W."/>
            <person name="Zhong Y."/>
            <person name="Yuan H."/>
            <person name="Wang J."/>
            <person name="Zheng H."/>
            <person name="Wang Y."/>
            <person name="Cen X."/>
            <person name="Xu F."/>
            <person name="Bai J."/>
            <person name="Han X."/>
            <person name="Lu G."/>
            <person name="Zhu Y."/>
            <person name="Shao Z."/>
            <person name="Yan H."/>
            <person name="Li C."/>
            <person name="Peng N."/>
            <person name="Zhang Z."/>
            <person name="Zhang Y."/>
            <person name="Lin W."/>
            <person name="Fan Y."/>
            <person name="Qin Z."/>
            <person name="Hu Y."/>
            <person name="Zhu B."/>
            <person name="Wang S."/>
            <person name="Ding X."/>
            <person name="Zhao G.P."/>
        </authorList>
    </citation>
    <scope>NUCLEOTIDE SEQUENCE [LARGE SCALE GENOMIC DNA]</scope>
    <source>
        <strain evidence="3">U-32</strain>
    </source>
</reference>
<feature type="domain" description="CHAT" evidence="1">
    <location>
        <begin position="913"/>
        <end position="1183"/>
    </location>
</feature>
<evidence type="ECO:0000313" key="2">
    <source>
        <dbReference type="EMBL" id="ADJ44716.1"/>
    </source>
</evidence>
<dbReference type="KEGG" id="amd:AMED_2922"/>
<evidence type="ECO:0000313" key="3">
    <source>
        <dbReference type="Proteomes" id="UP000000328"/>
    </source>
</evidence>
<dbReference type="InterPro" id="IPR011990">
    <property type="entry name" value="TPR-like_helical_dom_sf"/>
</dbReference>